<feature type="compositionally biased region" description="Low complexity" evidence="1">
    <location>
        <begin position="1061"/>
        <end position="1080"/>
    </location>
</feature>
<feature type="compositionally biased region" description="Low complexity" evidence="1">
    <location>
        <begin position="1402"/>
        <end position="1423"/>
    </location>
</feature>
<feature type="compositionally biased region" description="Pro residues" evidence="1">
    <location>
        <begin position="2215"/>
        <end position="2227"/>
    </location>
</feature>
<feature type="region of interest" description="Disordered" evidence="1">
    <location>
        <begin position="2072"/>
        <end position="2228"/>
    </location>
</feature>
<gene>
    <name evidence="2" type="ORF">Vretimale_7218</name>
</gene>
<feature type="region of interest" description="Disordered" evidence="1">
    <location>
        <begin position="1501"/>
        <end position="1555"/>
    </location>
</feature>
<evidence type="ECO:0000313" key="3">
    <source>
        <dbReference type="Proteomes" id="UP000722791"/>
    </source>
</evidence>
<feature type="compositionally biased region" description="Polar residues" evidence="1">
    <location>
        <begin position="193"/>
        <end position="211"/>
    </location>
</feature>
<feature type="compositionally biased region" description="Acidic residues" evidence="1">
    <location>
        <begin position="836"/>
        <end position="848"/>
    </location>
</feature>
<feature type="region of interest" description="Disordered" evidence="1">
    <location>
        <begin position="420"/>
        <end position="453"/>
    </location>
</feature>
<feature type="compositionally biased region" description="Pro residues" evidence="1">
    <location>
        <begin position="1628"/>
        <end position="1643"/>
    </location>
</feature>
<feature type="region of interest" description="Disordered" evidence="1">
    <location>
        <begin position="348"/>
        <end position="392"/>
    </location>
</feature>
<feature type="compositionally biased region" description="Basic and acidic residues" evidence="1">
    <location>
        <begin position="819"/>
        <end position="835"/>
    </location>
</feature>
<comment type="caution">
    <text evidence="2">The sequence shown here is derived from an EMBL/GenBank/DDBJ whole genome shotgun (WGS) entry which is preliminary data.</text>
</comment>
<feature type="region of interest" description="Disordered" evidence="1">
    <location>
        <begin position="1942"/>
        <end position="1972"/>
    </location>
</feature>
<feature type="region of interest" description="Disordered" evidence="1">
    <location>
        <begin position="748"/>
        <end position="857"/>
    </location>
</feature>
<feature type="compositionally biased region" description="Low complexity" evidence="1">
    <location>
        <begin position="2167"/>
        <end position="2181"/>
    </location>
</feature>
<evidence type="ECO:0000313" key="2">
    <source>
        <dbReference type="EMBL" id="GIM02336.1"/>
    </source>
</evidence>
<evidence type="ECO:0000256" key="1">
    <source>
        <dbReference type="SAM" id="MobiDB-lite"/>
    </source>
</evidence>
<feature type="region of interest" description="Disordered" evidence="1">
    <location>
        <begin position="1042"/>
        <end position="1091"/>
    </location>
</feature>
<feature type="compositionally biased region" description="Polar residues" evidence="1">
    <location>
        <begin position="420"/>
        <end position="430"/>
    </location>
</feature>
<dbReference type="PANTHER" id="PTHR40903:SF1">
    <property type="entry name" value="HYPHALLY REGULATED CELL WALL PROTEIN 3"/>
    <property type="match status" value="1"/>
</dbReference>
<dbReference type="EMBL" id="BNCQ01000011">
    <property type="protein sequence ID" value="GIM02336.1"/>
    <property type="molecule type" value="Genomic_DNA"/>
</dbReference>
<feature type="compositionally biased region" description="Low complexity" evidence="1">
    <location>
        <begin position="1614"/>
        <end position="1627"/>
    </location>
</feature>
<dbReference type="PANTHER" id="PTHR40903">
    <property type="entry name" value="GLYCINE-RICH CELL WALL STRUCTURAL PROTEIN 1-LIKE"/>
    <property type="match status" value="1"/>
</dbReference>
<feature type="compositionally biased region" description="Gly residues" evidence="1">
    <location>
        <begin position="1050"/>
        <end position="1060"/>
    </location>
</feature>
<accession>A0A8J4LLV1</accession>
<feature type="compositionally biased region" description="Gly residues" evidence="1">
    <location>
        <begin position="755"/>
        <end position="774"/>
    </location>
</feature>
<feature type="region of interest" description="Disordered" evidence="1">
    <location>
        <begin position="1614"/>
        <end position="1666"/>
    </location>
</feature>
<feature type="compositionally biased region" description="Low complexity" evidence="1">
    <location>
        <begin position="1501"/>
        <end position="1545"/>
    </location>
</feature>
<reference evidence="2" key="1">
    <citation type="journal article" date="2021" name="Proc. Natl. Acad. Sci. U.S.A.">
        <title>Three genomes in the algal genus Volvox reveal the fate of a haploid sex-determining region after a transition to homothallism.</title>
        <authorList>
            <person name="Yamamoto K."/>
            <person name="Hamaji T."/>
            <person name="Kawai-Toyooka H."/>
            <person name="Matsuzaki R."/>
            <person name="Takahashi F."/>
            <person name="Nishimura Y."/>
            <person name="Kawachi M."/>
            <person name="Noguchi H."/>
            <person name="Minakuchi Y."/>
            <person name="Umen J.G."/>
            <person name="Toyoda A."/>
            <person name="Nozaki H."/>
        </authorList>
    </citation>
    <scope>NUCLEOTIDE SEQUENCE</scope>
    <source>
        <strain evidence="2">NIES-3785</strain>
    </source>
</reference>
<dbReference type="Proteomes" id="UP000722791">
    <property type="component" value="Unassembled WGS sequence"/>
</dbReference>
<feature type="region of interest" description="Disordered" evidence="1">
    <location>
        <begin position="1402"/>
        <end position="1439"/>
    </location>
</feature>
<feature type="compositionally biased region" description="Low complexity" evidence="1">
    <location>
        <begin position="2366"/>
        <end position="2387"/>
    </location>
</feature>
<feature type="compositionally biased region" description="Low complexity" evidence="1">
    <location>
        <begin position="775"/>
        <end position="784"/>
    </location>
</feature>
<feature type="compositionally biased region" description="Gly residues" evidence="1">
    <location>
        <begin position="2191"/>
        <end position="2212"/>
    </location>
</feature>
<organism evidence="2 3">
    <name type="scientific">Volvox reticuliferus</name>
    <dbReference type="NCBI Taxonomy" id="1737510"/>
    <lineage>
        <taxon>Eukaryota</taxon>
        <taxon>Viridiplantae</taxon>
        <taxon>Chlorophyta</taxon>
        <taxon>core chlorophytes</taxon>
        <taxon>Chlorophyceae</taxon>
        <taxon>CS clade</taxon>
        <taxon>Chlamydomonadales</taxon>
        <taxon>Volvocaceae</taxon>
        <taxon>Volvox</taxon>
    </lineage>
</organism>
<feature type="compositionally biased region" description="Low complexity" evidence="1">
    <location>
        <begin position="2122"/>
        <end position="2134"/>
    </location>
</feature>
<proteinExistence type="predicted"/>
<protein>
    <submittedName>
        <fullName evidence="2">Uncharacterized protein</fullName>
    </submittedName>
</protein>
<feature type="compositionally biased region" description="Low complexity" evidence="1">
    <location>
        <begin position="623"/>
        <end position="636"/>
    </location>
</feature>
<feature type="compositionally biased region" description="Low complexity" evidence="1">
    <location>
        <begin position="1945"/>
        <end position="1958"/>
    </location>
</feature>
<sequence>MKGYNGDNYHQTLSVYPRAEHTFRPRRSETSREAARTSGDLDLARTALGAPPTRLIGGATLQPNNHGNNVTSLGSNWSSGIQPWPAQAAAPAKPPAAYGAAANDVPFLANAPAGDDKPAAAPTRGSGLEAVQMSLQDMLAAAARIQSELMASSSSVWPSTGPTAVAAEATASAEVATAVAAPLASAVPCDDAPNTTAIPQTLPTQRAQAASQPRGPLEALRDELFGSLSLPSPRASVRLPVAPPASPAAPQAPPVVPVPASASTTPLRMVRSAPGVFDTVAFSSPAASAVAGTDEGGISVAPLHEEMSALTAQAGNSYADLSSIYSIPDSALNATARTPMSFTTAAVSELDTPSSLRSRDDEYDKSFASPNSSERSPPCMRITAGRPRPNGRLEYERIASGYDDYVSPASWMSLREQHSTSQARGKSTMSCPGGTTIGGRGDGSMSSTPTSRPVPWTMDAGIDLFASGTGSSPSMAAALPEAATAAAQSAASYESIDMDGGQMLASGRSEYAQIGGHRQVQERNGQQQFQHQNEDVWVSSPDSGYMRPDPVVAAMAAPPPSPEPEPVAAIDALALDTATLALGQSEHSTTPTGFGSSVVSVGADTGRGQDRTVSSDRMCRSLSFGVPSGTPSVVSSRTESRYGDDGAGGGGCFGPTTGVVTLPADGAFKHQASPGVLDMATVDPRTVAAAPLPPPPPILNDGDAAAVGEVEVDGEEQQQQRHGDVCYPFCGPAHGRYGGATFVNPLFSPESTAGSGSGTAPGHGDGDGGSGGSSGNSTGDGSSSVEGVGNCRGVSGSSRRTPPLTAREHVSLAADDVDPDRREDSLHHQHQGQEEEARDEEEAGEEEEEKKGEEAQEDMEGLAVMVALPKTVSTSATVSGSTGAPHPRHACGYGYSYGDADSEGNLQPRLARTSSSSKMTPEFVEDANPSGADGGIRACVSSSAVSLIDSVAGTENIRPLPIGRPPSLATALAPASPPTTAGGAAVAGPNIEGMPTAAVLAAAPRPPLPRSGVSAAALGAVPEQDREELVRSWAHMRADFRARPQVSSSSGGGTGPGGAGAALTPGPSRDGSVVATADSSSGGGGGDGFSAWRQATATAGLVGPEALLAAHHAPPSTPAQCSDAGVAVCASSAGAAAATVTASLSSIIAPAATVIVVPASFPPPGNSHSGLMERPMSSIIDDSGNGLEAGAPAAVAAAEEKQQQHLQQQQQSDPDCGIVPTAATFNTGWQYELADPLDHLLSLLAGRGAPSEAQGQLLLSNTLRSAVFEAVSQPRPNSAPMLVNFADGHGLARATAPAMPLPQQAAAAAKASAVCGDVNSDGPLCPSVPVQSSGHEAALLQVAQRAADLRAVLMPVINACGGGDGIATAVSQSMSRTPLGAGLSEQPHPHFQPYLPVNMQSNLSRQQQKQQQSHLRPSQQQQSAGLMAGTGVSPQGAVVPNTIPPAQAAGLLQPISPCASLGSIDSEVAAERLKAKMRAYLQNADAGGATAAAAAAAAAGPITSGGSSMEPESSGVSSASAMAATMWQQQQQPLPRPPASSDSCSNGGGGSSTATRLAAADVSAVDVDSLDSLLQQATQHLQVASDPAAAAAGVMQPSLSALEDILRQLRDLTRSSSGGSFSAAAGGPPLPARPPPPRPPPRPMGANAQTATASNGGGSTRPISGGMWSRQVHFSSVGGAGGTSSNSSGGGSVSVNGGGLIGSSSNISVGCFSGTSAGSNSRGADWSAGGHRLQSSVGSVSFWAPSTATNSSPPGPSRRSRAVSSPSRLGLEAAVAAPGPAAATAAGDGGLALNNSRGGGSSGDGGGMAAARVWETAPYGVSYPGAEPQYTFSYPAPYPTQYQGAVAAPKPECADGNALPGSKRGGAVAAAAAAAEGHRRKSAKQELGIRWACQTSSNTYSSDAGPMSGGGGASGPLQEEGPSYLELTAQAAKLREKVALMGAGRQSPSSQHQRQPQHLAEAGQQSPTRRNTDIYGSAARSRSPHYDLIGKQNHDQQQLLWPAAATATATVGRAVTYGGGGAAGQAERAGSAPVDWHAALQSKLIPYDVVRSRESLIDAAATLWVPAPPGAYAAAPPPPPQPGSGGGAGNLRTVAVGTTTRQSRPPSPAIRGSSMGSGVGPAAGIIEGAAARSAPVTPRRANSPARSPLAPPQQPQQQPYGSNSAMPSKSPRAARAGSSGSILDRATPHPSGGGAAAGNNGGGGGGGGGSRGDGSPPPMRPASPVPSEPITIVRPFAWQERETRLWLDDLGLAVSPTEESLPLLDNPLRNGLLLAALAARVVGSPLPTGVVTAPPRDVRSARTNILCALDHLGLLAAPWGPPPDAERRARAQAVTVSDTGSGGTAGNTTAGSGNGGGSGGGGSSSNGGAAAATATAGGRSRSPSPSRNAAKGPTTGSSGIIAIKALGSAGRGYALRLKERQLRAGLGLIAEVESVLAGSADSIWGLLNFIRLAVAPQYLYLRGSGNGTLAAAAAATGQRPWGNMGPQSDEPTRR</sequence>
<feature type="compositionally biased region" description="Gly residues" evidence="1">
    <location>
        <begin position="2352"/>
        <end position="2365"/>
    </location>
</feature>
<feature type="region of interest" description="Disordered" evidence="1">
    <location>
        <begin position="1744"/>
        <end position="1766"/>
    </location>
</feature>
<feature type="region of interest" description="Disordered" evidence="1">
    <location>
        <begin position="191"/>
        <end position="215"/>
    </location>
</feature>
<name>A0A8J4LLV1_9CHLO</name>
<feature type="region of interest" description="Disordered" evidence="1">
    <location>
        <begin position="2475"/>
        <end position="2494"/>
    </location>
</feature>
<feature type="region of interest" description="Disordered" evidence="1">
    <location>
        <begin position="2320"/>
        <end position="2395"/>
    </location>
</feature>
<feature type="region of interest" description="Disordered" evidence="1">
    <location>
        <begin position="621"/>
        <end position="649"/>
    </location>
</feature>
<feature type="non-terminal residue" evidence="2">
    <location>
        <position position="2494"/>
    </location>
</feature>
<feature type="region of interest" description="Disordered" evidence="1">
    <location>
        <begin position="1899"/>
        <end position="1920"/>
    </location>
</feature>